<dbReference type="GO" id="GO:0019843">
    <property type="term" value="F:rRNA binding"/>
    <property type="evidence" value="ECO:0007669"/>
    <property type="project" value="UniProtKB-UniRule"/>
</dbReference>
<evidence type="ECO:0000313" key="8">
    <source>
        <dbReference type="EMBL" id="MCO6046069.1"/>
    </source>
</evidence>
<dbReference type="PROSITE" id="PS00475">
    <property type="entry name" value="RIBOSOMAL_L15"/>
    <property type="match status" value="1"/>
</dbReference>
<evidence type="ECO:0000259" key="7">
    <source>
        <dbReference type="Pfam" id="PF00828"/>
    </source>
</evidence>
<keyword evidence="4" id="KW-0694">RNA-binding</keyword>
<feature type="compositionally biased region" description="Gly residues" evidence="6">
    <location>
        <begin position="21"/>
        <end position="31"/>
    </location>
</feature>
<dbReference type="InterPro" id="IPR005749">
    <property type="entry name" value="Ribosomal_uL15_bac-type"/>
</dbReference>
<keyword evidence="4" id="KW-0699">rRNA-binding</keyword>
<evidence type="ECO:0000256" key="3">
    <source>
        <dbReference type="ARBA" id="ARBA00023274"/>
    </source>
</evidence>
<dbReference type="Proteomes" id="UP001155241">
    <property type="component" value="Unassembled WGS sequence"/>
</dbReference>
<dbReference type="GO" id="GO:0003735">
    <property type="term" value="F:structural constituent of ribosome"/>
    <property type="evidence" value="ECO:0007669"/>
    <property type="project" value="InterPro"/>
</dbReference>
<keyword evidence="2 4" id="KW-0689">Ribosomal protein</keyword>
<dbReference type="GO" id="GO:0022625">
    <property type="term" value="C:cytosolic large ribosomal subunit"/>
    <property type="evidence" value="ECO:0007669"/>
    <property type="project" value="TreeGrafter"/>
</dbReference>
<dbReference type="InterPro" id="IPR001196">
    <property type="entry name" value="Ribosomal_uL15_CS"/>
</dbReference>
<dbReference type="EMBL" id="JAMXLR010000065">
    <property type="protein sequence ID" value="MCO6046069.1"/>
    <property type="molecule type" value="Genomic_DNA"/>
</dbReference>
<comment type="caution">
    <text evidence="8">The sequence shown here is derived from an EMBL/GenBank/DDBJ whole genome shotgun (WGS) entry which is preliminary data.</text>
</comment>
<feature type="domain" description="Large ribosomal subunit protein uL15/eL18" evidence="7">
    <location>
        <begin position="76"/>
        <end position="144"/>
    </location>
</feature>
<protein>
    <recommendedName>
        <fullName evidence="4">Large ribosomal subunit protein uL15</fullName>
    </recommendedName>
</protein>
<dbReference type="InterPro" id="IPR036227">
    <property type="entry name" value="Ribosomal_uL15/eL18_sf"/>
</dbReference>
<feature type="region of interest" description="Disordered" evidence="6">
    <location>
        <begin position="12"/>
        <end position="53"/>
    </location>
</feature>
<dbReference type="PANTHER" id="PTHR12934:SF11">
    <property type="entry name" value="LARGE RIBOSOMAL SUBUNIT PROTEIN UL15M"/>
    <property type="match status" value="1"/>
</dbReference>
<dbReference type="SUPFAM" id="SSF52080">
    <property type="entry name" value="Ribosomal proteins L15p and L18e"/>
    <property type="match status" value="1"/>
</dbReference>
<reference evidence="8" key="1">
    <citation type="submission" date="2022-06" db="EMBL/GenBank/DDBJ databases">
        <title>Aeoliella straminimaris, a novel planctomycete from sediments.</title>
        <authorList>
            <person name="Vitorino I.R."/>
            <person name="Lage O.M."/>
        </authorList>
    </citation>
    <scope>NUCLEOTIDE SEQUENCE</scope>
    <source>
        <strain evidence="8">ICT_H6.2</strain>
    </source>
</reference>
<keyword evidence="9" id="KW-1185">Reference proteome</keyword>
<feature type="compositionally biased region" description="Basic residues" evidence="6">
    <location>
        <begin position="32"/>
        <end position="47"/>
    </location>
</feature>
<dbReference type="InterPro" id="IPR021131">
    <property type="entry name" value="Ribosomal_uL15/eL18"/>
</dbReference>
<dbReference type="Gene3D" id="3.100.10.10">
    <property type="match status" value="1"/>
</dbReference>
<dbReference type="InterPro" id="IPR030878">
    <property type="entry name" value="Ribosomal_uL15"/>
</dbReference>
<organism evidence="8 9">
    <name type="scientific">Aeoliella straminimaris</name>
    <dbReference type="NCBI Taxonomy" id="2954799"/>
    <lineage>
        <taxon>Bacteria</taxon>
        <taxon>Pseudomonadati</taxon>
        <taxon>Planctomycetota</taxon>
        <taxon>Planctomycetia</taxon>
        <taxon>Pirellulales</taxon>
        <taxon>Lacipirellulaceae</taxon>
        <taxon>Aeoliella</taxon>
    </lineage>
</organism>
<dbReference type="NCBIfam" id="TIGR01071">
    <property type="entry name" value="rplO_bact"/>
    <property type="match status" value="1"/>
</dbReference>
<name>A0A9X2FGL4_9BACT</name>
<dbReference type="RefSeq" id="WP_252854182.1">
    <property type="nucleotide sequence ID" value="NZ_JAMXLR010000065.1"/>
</dbReference>
<accession>A0A9X2FGL4</accession>
<comment type="function">
    <text evidence="4">Binds to the 23S rRNA.</text>
</comment>
<sequence length="165" mass="17820">MILDDVHRGIQKYRKRKRLGRGPGSGQGKTAGRGHKGQGSRAGHSRKPTFQGGAMPLVRRVPKRGFNNRWGLKVMVVNLGEIDKAFDAGAEVTLEAMAAKNLAKGRFDILKVLGDGELTKKVKISAHRFSKSALEKIEKAGAEAITLPGKTPVAEKKAQAKTAKK</sequence>
<evidence type="ECO:0000256" key="1">
    <source>
        <dbReference type="ARBA" id="ARBA00007320"/>
    </source>
</evidence>
<dbReference type="AlphaFoldDB" id="A0A9X2FGL4"/>
<proteinExistence type="inferred from homology"/>
<evidence type="ECO:0000256" key="4">
    <source>
        <dbReference type="HAMAP-Rule" id="MF_01341"/>
    </source>
</evidence>
<gene>
    <name evidence="4 8" type="primary">rplO</name>
    <name evidence="8" type="ORF">NG895_19385</name>
</gene>
<evidence type="ECO:0000313" key="9">
    <source>
        <dbReference type="Proteomes" id="UP001155241"/>
    </source>
</evidence>
<evidence type="ECO:0000256" key="2">
    <source>
        <dbReference type="ARBA" id="ARBA00022980"/>
    </source>
</evidence>
<keyword evidence="3 4" id="KW-0687">Ribonucleoprotein</keyword>
<dbReference type="PANTHER" id="PTHR12934">
    <property type="entry name" value="50S RIBOSOMAL PROTEIN L15"/>
    <property type="match status" value="1"/>
</dbReference>
<dbReference type="HAMAP" id="MF_01341">
    <property type="entry name" value="Ribosomal_uL15"/>
    <property type="match status" value="1"/>
</dbReference>
<evidence type="ECO:0000256" key="6">
    <source>
        <dbReference type="SAM" id="MobiDB-lite"/>
    </source>
</evidence>
<dbReference type="GO" id="GO:0006412">
    <property type="term" value="P:translation"/>
    <property type="evidence" value="ECO:0007669"/>
    <property type="project" value="UniProtKB-UniRule"/>
</dbReference>
<comment type="similarity">
    <text evidence="1 4 5">Belongs to the universal ribosomal protein uL15 family.</text>
</comment>
<dbReference type="Pfam" id="PF00828">
    <property type="entry name" value="Ribosomal_L27A"/>
    <property type="match status" value="1"/>
</dbReference>
<comment type="subunit">
    <text evidence="4">Part of the 50S ribosomal subunit.</text>
</comment>
<evidence type="ECO:0000256" key="5">
    <source>
        <dbReference type="RuleBase" id="RU003888"/>
    </source>
</evidence>